<gene>
    <name evidence="3" type="ORF">HGA02_13285</name>
</gene>
<feature type="domain" description="DAGKc" evidence="2">
    <location>
        <begin position="39"/>
        <end position="169"/>
    </location>
</feature>
<dbReference type="PANTHER" id="PTHR30492:SF0">
    <property type="entry name" value="METHYLGLYOXAL SYNTHASE"/>
    <property type="match status" value="1"/>
</dbReference>
<dbReference type="PROSITE" id="PS50146">
    <property type="entry name" value="DAGK"/>
    <property type="match status" value="1"/>
</dbReference>
<feature type="compositionally biased region" description="Low complexity" evidence="1">
    <location>
        <begin position="22"/>
        <end position="33"/>
    </location>
</feature>
<evidence type="ECO:0000259" key="2">
    <source>
        <dbReference type="PROSITE" id="PS50146"/>
    </source>
</evidence>
<dbReference type="EMBL" id="JAAXOY010000364">
    <property type="protein sequence ID" value="NKY40469.1"/>
    <property type="molecule type" value="Genomic_DNA"/>
</dbReference>
<dbReference type="InterPro" id="IPR045540">
    <property type="entry name" value="YegS/DAGK_C"/>
</dbReference>
<dbReference type="Pfam" id="PF19279">
    <property type="entry name" value="YegS_C"/>
    <property type="match status" value="1"/>
</dbReference>
<dbReference type="PANTHER" id="PTHR30492">
    <property type="entry name" value="METHYLGLYOXAL SYNTHASE"/>
    <property type="match status" value="1"/>
</dbReference>
<accession>A0ABX1K1L0</accession>
<dbReference type="InterPro" id="IPR004363">
    <property type="entry name" value="Methylgl_synth"/>
</dbReference>
<keyword evidence="3" id="KW-0808">Transferase</keyword>
<sequence length="346" mass="36444">MPRCDTLAARDGVADRTIASVTDTATDPTEPAPQQRDGDKPLRTAVVVNPNRVEGTDELRQAITDQLAAAGWPAPAWLETTAEDPGTGQARQAVEDGAEVVLVCGGDGTVRAVIEGLVGTDTALAVLPGGTGNLLAANLDVPTNVPDGVDTVLARGRRQIDVGRADGQVFAVMAGMGLDAATMDDAPTALKNKAGSIAYVFSAIKHLADDEMHVEIEIDGGAPRRRRARSVLIGNVGRLQGGITLLPDAQPDTGTMEVAVLAPKNVGHWVQLLVGIALRRKRVPAREIVRGSHVVVRCDRPQPRQLDGDVLDPGRTLEVTVEPRSLWVCVHQPDTSPDLAEGGPHH</sequence>
<dbReference type="SUPFAM" id="SSF111331">
    <property type="entry name" value="NAD kinase/diacylglycerol kinase-like"/>
    <property type="match status" value="1"/>
</dbReference>
<evidence type="ECO:0000256" key="1">
    <source>
        <dbReference type="SAM" id="MobiDB-lite"/>
    </source>
</evidence>
<dbReference type="InterPro" id="IPR001206">
    <property type="entry name" value="Diacylglycerol_kinase_cat_dom"/>
</dbReference>
<dbReference type="InterPro" id="IPR016064">
    <property type="entry name" value="NAD/diacylglycerol_kinase_sf"/>
</dbReference>
<reference evidence="3 4" key="1">
    <citation type="submission" date="2020-04" db="EMBL/GenBank/DDBJ databases">
        <title>MicrobeNet Type strains.</title>
        <authorList>
            <person name="Nicholson A.C."/>
        </authorList>
    </citation>
    <scope>NUCLEOTIDE SEQUENCE [LARGE SCALE GENOMIC DNA]</scope>
    <source>
        <strain evidence="3 4">ATCC BAA-787</strain>
    </source>
</reference>
<feature type="region of interest" description="Disordered" evidence="1">
    <location>
        <begin position="1"/>
        <end position="41"/>
    </location>
</feature>
<evidence type="ECO:0000313" key="3">
    <source>
        <dbReference type="EMBL" id="NKY40469.1"/>
    </source>
</evidence>
<protein>
    <submittedName>
        <fullName evidence="3">Diacylglycerol kinase</fullName>
    </submittedName>
</protein>
<evidence type="ECO:0000313" key="4">
    <source>
        <dbReference type="Proteomes" id="UP000777774"/>
    </source>
</evidence>
<keyword evidence="4" id="KW-1185">Reference proteome</keyword>
<dbReference type="InterPro" id="IPR017438">
    <property type="entry name" value="ATP-NAD_kinase_N"/>
</dbReference>
<dbReference type="SMART" id="SM00046">
    <property type="entry name" value="DAGKc"/>
    <property type="match status" value="1"/>
</dbReference>
<organism evidence="3 4">
    <name type="scientific">Cellulomonas septica</name>
    <dbReference type="NCBI Taxonomy" id="285080"/>
    <lineage>
        <taxon>Bacteria</taxon>
        <taxon>Bacillati</taxon>
        <taxon>Actinomycetota</taxon>
        <taxon>Actinomycetes</taxon>
        <taxon>Micrococcales</taxon>
        <taxon>Cellulomonadaceae</taxon>
        <taxon>Cellulomonas</taxon>
    </lineage>
</organism>
<dbReference type="GO" id="GO:0016301">
    <property type="term" value="F:kinase activity"/>
    <property type="evidence" value="ECO:0007669"/>
    <property type="project" value="UniProtKB-KW"/>
</dbReference>
<proteinExistence type="predicted"/>
<dbReference type="Pfam" id="PF00781">
    <property type="entry name" value="DAGK_cat"/>
    <property type="match status" value="1"/>
</dbReference>
<keyword evidence="3" id="KW-0418">Kinase</keyword>
<name>A0ABX1K1L0_9CELL</name>
<dbReference type="Gene3D" id="2.60.200.40">
    <property type="match status" value="1"/>
</dbReference>
<comment type="caution">
    <text evidence="3">The sequence shown here is derived from an EMBL/GenBank/DDBJ whole genome shotgun (WGS) entry which is preliminary data.</text>
</comment>
<dbReference type="Gene3D" id="3.40.50.10330">
    <property type="entry name" value="Probable inorganic polyphosphate/atp-NAD kinase, domain 1"/>
    <property type="match status" value="1"/>
</dbReference>
<dbReference type="Proteomes" id="UP000777774">
    <property type="component" value="Unassembled WGS sequence"/>
</dbReference>